<organism evidence="2 3">
    <name type="scientific">Acaryochloris thomasi RCC1774</name>
    <dbReference type="NCBI Taxonomy" id="1764569"/>
    <lineage>
        <taxon>Bacteria</taxon>
        <taxon>Bacillati</taxon>
        <taxon>Cyanobacteriota</taxon>
        <taxon>Cyanophyceae</taxon>
        <taxon>Acaryochloridales</taxon>
        <taxon>Acaryochloridaceae</taxon>
        <taxon>Acaryochloris</taxon>
        <taxon>Acaryochloris thomasi</taxon>
    </lineage>
</organism>
<protein>
    <submittedName>
        <fullName evidence="2">Glycogen accumulation regulator GarA</fullName>
    </submittedName>
</protein>
<reference evidence="2 3" key="1">
    <citation type="journal article" date="2018" name="Sci. Rep.">
        <title>A novel species of the marine cyanobacterium Acaryochloris with a unique pigment content and lifestyle.</title>
        <authorList>
            <person name="Partensky F."/>
            <person name="Six C."/>
            <person name="Ratin M."/>
            <person name="Garczarek L."/>
            <person name="Vaulot D."/>
            <person name="Probert I."/>
            <person name="Calteau A."/>
            <person name="Gourvil P."/>
            <person name="Marie D."/>
            <person name="Grebert T."/>
            <person name="Bouchier C."/>
            <person name="Le Panse S."/>
            <person name="Gachenot M."/>
            <person name="Rodriguez F."/>
            <person name="Garrido J.L."/>
        </authorList>
    </citation>
    <scope>NUCLEOTIDE SEQUENCE [LARGE SCALE GENOMIC DNA]</scope>
    <source>
        <strain evidence="2 3">RCC1774</strain>
    </source>
</reference>
<dbReference type="InterPro" id="IPR008984">
    <property type="entry name" value="SMAD_FHA_dom_sf"/>
</dbReference>
<dbReference type="InterPro" id="IPR000253">
    <property type="entry name" value="FHA_dom"/>
</dbReference>
<evidence type="ECO:0000259" key="1">
    <source>
        <dbReference type="PROSITE" id="PS50006"/>
    </source>
</evidence>
<evidence type="ECO:0000313" key="3">
    <source>
        <dbReference type="Proteomes" id="UP000248857"/>
    </source>
</evidence>
<accession>A0A2W1JLH5</accession>
<sequence>MVSLPHSRSRDFESSSIETPQLLLNSEAGLQTFRLSNLRTWTLGRNQANTICLQDPCTSRCHARIDVQQNHDCYFIDLGSANGSSVNEQPVTEPVLLKHGDRIKIGQTDLLFQHRPSPKADAYALVDQVLMLHISSVQGKVWQDIFCSQGIPVAWGNPGVSLRQTVEFSAMSCRLPKILLVDIAAYRNHFGEFCRWCTVQYPQMSIVFFDRKQAAPKPSATLLPHVHRVTAFPERHLFQHLGRIEAQTQQLLQIYDGRGLRSHPLHKALESLEELIHQLPDDNALQPHHLNVSDEDVTSFMTPRDRNTPIYL</sequence>
<dbReference type="AlphaFoldDB" id="A0A2W1JLH5"/>
<dbReference type="Pfam" id="PF00498">
    <property type="entry name" value="FHA"/>
    <property type="match status" value="1"/>
</dbReference>
<dbReference type="PROSITE" id="PS50006">
    <property type="entry name" value="FHA_DOMAIN"/>
    <property type="match status" value="1"/>
</dbReference>
<name>A0A2W1JLH5_9CYAN</name>
<dbReference type="OrthoDB" id="9816434at2"/>
<dbReference type="CDD" id="cd00060">
    <property type="entry name" value="FHA"/>
    <property type="match status" value="1"/>
</dbReference>
<proteinExistence type="predicted"/>
<gene>
    <name evidence="2" type="primary">garA_2</name>
    <name evidence="2" type="ORF">C1752_01258</name>
</gene>
<dbReference type="SUPFAM" id="SSF49879">
    <property type="entry name" value="SMAD/FHA domain"/>
    <property type="match status" value="1"/>
</dbReference>
<keyword evidence="3" id="KW-1185">Reference proteome</keyword>
<dbReference type="Gene3D" id="2.60.200.20">
    <property type="match status" value="1"/>
</dbReference>
<dbReference type="RefSeq" id="WP_110985233.1">
    <property type="nucleotide sequence ID" value="NZ_CAWNWM010000003.1"/>
</dbReference>
<dbReference type="InterPro" id="IPR050923">
    <property type="entry name" value="Cell_Proc_Reg/RNA_Proc"/>
</dbReference>
<dbReference type="PANTHER" id="PTHR23308">
    <property type="entry name" value="NUCLEAR INHIBITOR OF PROTEIN PHOSPHATASE-1"/>
    <property type="match status" value="1"/>
</dbReference>
<dbReference type="EMBL" id="PQWO01000003">
    <property type="protein sequence ID" value="PZD74230.1"/>
    <property type="molecule type" value="Genomic_DNA"/>
</dbReference>
<feature type="domain" description="FHA" evidence="1">
    <location>
        <begin position="41"/>
        <end position="91"/>
    </location>
</feature>
<dbReference type="SMART" id="SM00240">
    <property type="entry name" value="FHA"/>
    <property type="match status" value="1"/>
</dbReference>
<comment type="caution">
    <text evidence="2">The sequence shown here is derived from an EMBL/GenBank/DDBJ whole genome shotgun (WGS) entry which is preliminary data.</text>
</comment>
<evidence type="ECO:0000313" key="2">
    <source>
        <dbReference type="EMBL" id="PZD74230.1"/>
    </source>
</evidence>
<dbReference type="Proteomes" id="UP000248857">
    <property type="component" value="Unassembled WGS sequence"/>
</dbReference>